<dbReference type="RefSeq" id="WP_035129425.1">
    <property type="nucleotide sequence ID" value="NZ_JPMD01000001.1"/>
</dbReference>
<comment type="caution">
    <text evidence="1">The sequence shown here is derived from an EMBL/GenBank/DDBJ whole genome shotgun (WGS) entry which is preliminary data.</text>
</comment>
<organism evidence="1 2">
    <name type="scientific">Clostridium sulfidigenes</name>
    <dbReference type="NCBI Taxonomy" id="318464"/>
    <lineage>
        <taxon>Bacteria</taxon>
        <taxon>Bacillati</taxon>
        <taxon>Bacillota</taxon>
        <taxon>Clostridia</taxon>
        <taxon>Eubacteriales</taxon>
        <taxon>Clostridiaceae</taxon>
        <taxon>Clostridium</taxon>
    </lineage>
</organism>
<reference evidence="1 2" key="1">
    <citation type="submission" date="2014-07" db="EMBL/GenBank/DDBJ databases">
        <title>Draft genome of Clostridium sulfidigenes 113A isolated from sediments associated with methane hydrate from Krishna Godavari basin.</title>
        <authorList>
            <person name="Honkalas V.S."/>
            <person name="Dabir A.P."/>
            <person name="Arora P."/>
            <person name="Dhakephalkar P.K."/>
        </authorList>
    </citation>
    <scope>NUCLEOTIDE SEQUENCE [LARGE SCALE GENOMIC DNA]</scope>
    <source>
        <strain evidence="1 2">113A</strain>
    </source>
</reference>
<sequence length="127" mass="14673">MNNCKDNYNCKDKCDCNDNCNCDCKYDCNYECDCDCDCDSTDGGVGGVVDAKEVRCQRKEDRLLILILILLYCQNVYTNSQYYRCINSQMLNYMMCSNRQLMCTILCMSQNLVDSIVDCCANQKNRK</sequence>
<dbReference type="STRING" id="318464.IO99_01860"/>
<keyword evidence="2" id="KW-1185">Reference proteome</keyword>
<accession>A0A084JIZ3</accession>
<evidence type="ECO:0000313" key="2">
    <source>
        <dbReference type="Proteomes" id="UP000028542"/>
    </source>
</evidence>
<dbReference type="AlphaFoldDB" id="A0A084JIZ3"/>
<evidence type="ECO:0000313" key="1">
    <source>
        <dbReference type="EMBL" id="KEZ88927.1"/>
    </source>
</evidence>
<dbReference type="Proteomes" id="UP000028542">
    <property type="component" value="Unassembled WGS sequence"/>
</dbReference>
<protein>
    <submittedName>
        <fullName evidence="1">Uncharacterized protein</fullName>
    </submittedName>
</protein>
<name>A0A084JIZ3_9CLOT</name>
<proteinExistence type="predicted"/>
<gene>
    <name evidence="1" type="ORF">IO99_01860</name>
</gene>
<dbReference type="EMBL" id="JPMD01000001">
    <property type="protein sequence ID" value="KEZ88927.1"/>
    <property type="molecule type" value="Genomic_DNA"/>
</dbReference>